<keyword evidence="2" id="KW-0812">Transmembrane</keyword>
<dbReference type="KEGG" id="prei:PRSY57_0904300"/>
<evidence type="ECO:0000313" key="4">
    <source>
        <dbReference type="Proteomes" id="UP000076359"/>
    </source>
</evidence>
<dbReference type="VEuPathDB" id="PlasmoDB:PRCDC_0904300"/>
<gene>
    <name evidence="3" type="ORF">PRSY57_0904300</name>
</gene>
<evidence type="ECO:0000313" key="3">
    <source>
        <dbReference type="EMBL" id="KYN98349.1"/>
    </source>
</evidence>
<protein>
    <submittedName>
        <fullName evidence="3">Uncharacterized protein</fullName>
    </submittedName>
</protein>
<organism evidence="3 4">
    <name type="scientific">Plasmodium reichenowi</name>
    <dbReference type="NCBI Taxonomy" id="5854"/>
    <lineage>
        <taxon>Eukaryota</taxon>
        <taxon>Sar</taxon>
        <taxon>Alveolata</taxon>
        <taxon>Apicomplexa</taxon>
        <taxon>Aconoidasida</taxon>
        <taxon>Haemosporida</taxon>
        <taxon>Plasmodiidae</taxon>
        <taxon>Plasmodium</taxon>
        <taxon>Plasmodium (Laverania)</taxon>
    </lineage>
</organism>
<dbReference type="GeneID" id="30953821"/>
<feature type="transmembrane region" description="Helical" evidence="2">
    <location>
        <begin position="6"/>
        <end position="27"/>
    </location>
</feature>
<feature type="region of interest" description="Disordered" evidence="1">
    <location>
        <begin position="216"/>
        <end position="240"/>
    </location>
</feature>
<dbReference type="VEuPathDB" id="PlasmoDB:PRG01_0913600"/>
<keyword evidence="2" id="KW-0472">Membrane</keyword>
<proteinExistence type="predicted"/>
<keyword evidence="2" id="KW-1133">Transmembrane helix</keyword>
<dbReference type="RefSeq" id="XP_019970465.1">
    <property type="nucleotide sequence ID" value="XM_020114765.1"/>
</dbReference>
<sequence>MNLREYIYIFFILYFIPVNKICVAYNVEKNKRSVLSNCRNVLYPHGKGSLYYTRRKYFFIKRKKENDMKYKKNKIGEKKDLLKNRRNNMYGSILENNNIGFLSGIKQKVGSLIFGSNKNIIEKLKDLNEKKSIWFFTGYARNIFQPNSLYNILAFEEIEEIDYKKWSKENKINFDYILNRKLEPGKDDIINKTLCVNVYKVKKYVIFYKNEGNMNNKKANDNDNDNDNNNNNNNNNNKYSDTYKEKEINIIHNNNSYNSYHCSEHKNDFILCTYIYLMFYIYDKEKKKSYIFSNNIQNNKNCIYQIVEVNKEQYPNLFDNIIMNPDILKKHINIIALEKSNTTYENIIHFIGNNELLNINNYTNKFNSYLKKLYNICNNSSMLIENSITMKNSKPYINLIFSNKNFMIKKKSYFEYIKSFFLKKDDKEYLLEYIFNDNKGYKFYIQKDLCDNSSYVMKSTKITTKKLDKIYKLINSLDPKNINTREAFFVFTKILFDKYKNEYEIEQKNKGKDHNMFYHNSRSIFINIGSNNYVVDTDLSILKKKNDILLFSMAKHFFNHLLSCVNI</sequence>
<dbReference type="Proteomes" id="UP000076359">
    <property type="component" value="Unassembled WGS sequence"/>
</dbReference>
<accession>A0A151LHM2</accession>
<reference evidence="3 4" key="1">
    <citation type="journal article" date="2016" name="Nat. Commun.">
        <title>Genomes of cryptic chimpanzee Plasmodium species reveal key evolutionary events leading to human malaria.</title>
        <authorList>
            <person name="Sundararaman S.A."/>
            <person name="Plenderleith L.J."/>
            <person name="Liu W."/>
            <person name="Loy D.E."/>
            <person name="Learn G.H."/>
            <person name="Li Y."/>
            <person name="Shaw K.S."/>
            <person name="Ayouba A."/>
            <person name="Peeters M."/>
            <person name="Speede S."/>
            <person name="Shaw G.M."/>
            <person name="Bushman F.D."/>
            <person name="Brisson D."/>
            <person name="Rayner J.C."/>
            <person name="Sharp P.M."/>
            <person name="Hahn B.H."/>
        </authorList>
    </citation>
    <scope>NUCLEOTIDE SEQUENCE [LARGE SCALE GENOMIC DNA]</scope>
    <source>
        <strain evidence="3 4">SY57</strain>
    </source>
</reference>
<feature type="compositionally biased region" description="Low complexity" evidence="1">
    <location>
        <begin position="227"/>
        <end position="238"/>
    </location>
</feature>
<dbReference type="AlphaFoldDB" id="A0A151LHM2"/>
<comment type="caution">
    <text evidence="3">The sequence shown here is derived from an EMBL/GenBank/DDBJ whole genome shotgun (WGS) entry which is preliminary data.</text>
</comment>
<evidence type="ECO:0000256" key="1">
    <source>
        <dbReference type="SAM" id="MobiDB-lite"/>
    </source>
</evidence>
<evidence type="ECO:0000256" key="2">
    <source>
        <dbReference type="SAM" id="Phobius"/>
    </source>
</evidence>
<name>A0A151LHM2_PLARE</name>
<dbReference type="EMBL" id="LVLA01000010">
    <property type="protein sequence ID" value="KYN98349.1"/>
    <property type="molecule type" value="Genomic_DNA"/>
</dbReference>